<dbReference type="InterPro" id="IPR000834">
    <property type="entry name" value="Peptidase_M14"/>
</dbReference>
<keyword evidence="1" id="KW-0732">Signal</keyword>
<evidence type="ECO:0000313" key="4">
    <source>
        <dbReference type="Proteomes" id="UP000308528"/>
    </source>
</evidence>
<dbReference type="EMBL" id="SRSF01000001">
    <property type="protein sequence ID" value="THH41427.1"/>
    <property type="molecule type" value="Genomic_DNA"/>
</dbReference>
<feature type="chain" id="PRO_5020671882" evidence="1">
    <location>
        <begin position="24"/>
        <end position="492"/>
    </location>
</feature>
<evidence type="ECO:0000313" key="3">
    <source>
        <dbReference type="EMBL" id="THH41427.1"/>
    </source>
</evidence>
<accession>A0A4S4NQJ0</accession>
<dbReference type="SUPFAM" id="SSF53187">
    <property type="entry name" value="Zn-dependent exopeptidases"/>
    <property type="match status" value="1"/>
</dbReference>
<dbReference type="GO" id="GO:0004181">
    <property type="term" value="F:metallocarboxypeptidase activity"/>
    <property type="evidence" value="ECO:0007669"/>
    <property type="project" value="InterPro"/>
</dbReference>
<reference evidence="3 4" key="1">
    <citation type="submission" date="2019-04" db="EMBL/GenBank/DDBJ databases">
        <title>Lewinella litorea sp. nov., isolated from a marine sand.</title>
        <authorList>
            <person name="Yoon J.-H."/>
        </authorList>
    </citation>
    <scope>NUCLEOTIDE SEQUENCE [LARGE SCALE GENOMIC DNA]</scope>
    <source>
        <strain evidence="3 4">HSMS-39</strain>
    </source>
</reference>
<dbReference type="Pfam" id="PF00246">
    <property type="entry name" value="Peptidase_M14"/>
    <property type="match status" value="1"/>
</dbReference>
<dbReference type="RefSeq" id="WP_136456253.1">
    <property type="nucleotide sequence ID" value="NZ_SRSF01000001.1"/>
</dbReference>
<organism evidence="3 4">
    <name type="scientific">Neolewinella litorea</name>
    <dbReference type="NCBI Taxonomy" id="2562452"/>
    <lineage>
        <taxon>Bacteria</taxon>
        <taxon>Pseudomonadati</taxon>
        <taxon>Bacteroidota</taxon>
        <taxon>Saprospiria</taxon>
        <taxon>Saprospirales</taxon>
        <taxon>Lewinellaceae</taxon>
        <taxon>Neolewinella</taxon>
    </lineage>
</organism>
<keyword evidence="4" id="KW-1185">Reference proteome</keyword>
<name>A0A4S4NQJ0_9BACT</name>
<dbReference type="OrthoDB" id="1119199at2"/>
<gene>
    <name evidence="3" type="ORF">E4021_02165</name>
</gene>
<dbReference type="Proteomes" id="UP000308528">
    <property type="component" value="Unassembled WGS sequence"/>
</dbReference>
<proteinExistence type="predicted"/>
<dbReference type="Gene3D" id="3.40.630.10">
    <property type="entry name" value="Zn peptidases"/>
    <property type="match status" value="1"/>
</dbReference>
<evidence type="ECO:0000259" key="2">
    <source>
        <dbReference type="Pfam" id="PF00246"/>
    </source>
</evidence>
<dbReference type="AlphaFoldDB" id="A0A4S4NQJ0"/>
<feature type="domain" description="Peptidase M14" evidence="2">
    <location>
        <begin position="73"/>
        <end position="173"/>
    </location>
</feature>
<sequence>MTHISALRLLPLLLCLLWQSACSQTVGEPAGAVSYPEYPAEAVEASLESYRESALTTRRFKQSDLQPLLHELGNAFRVDTAGTSVEGRPLYRVEWGRGPTEVLLWSQMHGDEPTATAALFDLFNWLEGSGDGLDSLRQLLDRELHLTFLPMLNPDGAERFERRNALGIDLNRDALHLTSPEARVLKAERDRLDAEWGFNLHDQGVYYSVGFPKGPGAVLSILAPAFDWEKSMSDKREDAAQLIALLNARWQGYVPGRIGRYNDDFEPRAFGDNLQKWGTRTVLIESGGYPGDPEKQEIRRLNVLALIDGLHAIATGRYEQYGVADYLAIPENESNGVHALILENARVDRPEGSYVMDIGFRRSERAVGQDGRSYTSSAYVSDLGDLSTFGAFERVDLDSMRVVPGKIHPDQHSASEISRLNPREFYRQGYTAVRATATLPDPPPNMGLRILGPKDRLAGAVDIGVTLDLLVYDTAGRLKYVVADGAVIETQD</sequence>
<comment type="caution">
    <text evidence="3">The sequence shown here is derived from an EMBL/GenBank/DDBJ whole genome shotgun (WGS) entry which is preliminary data.</text>
</comment>
<dbReference type="GO" id="GO:0006508">
    <property type="term" value="P:proteolysis"/>
    <property type="evidence" value="ECO:0007669"/>
    <property type="project" value="InterPro"/>
</dbReference>
<evidence type="ECO:0000256" key="1">
    <source>
        <dbReference type="SAM" id="SignalP"/>
    </source>
</evidence>
<dbReference type="GO" id="GO:0008270">
    <property type="term" value="F:zinc ion binding"/>
    <property type="evidence" value="ECO:0007669"/>
    <property type="project" value="InterPro"/>
</dbReference>
<feature type="signal peptide" evidence="1">
    <location>
        <begin position="1"/>
        <end position="23"/>
    </location>
</feature>
<protein>
    <submittedName>
        <fullName evidence="3">Peptidase M14</fullName>
    </submittedName>
</protein>